<dbReference type="InterPro" id="IPR036388">
    <property type="entry name" value="WH-like_DNA-bd_sf"/>
</dbReference>
<keyword evidence="3" id="KW-0804">Transcription</keyword>
<keyword evidence="2" id="KW-0238">DNA-binding</keyword>
<evidence type="ECO:0000313" key="6">
    <source>
        <dbReference type="EMBL" id="MFB9378770.1"/>
    </source>
</evidence>
<dbReference type="Pfam" id="PF00392">
    <property type="entry name" value="GntR"/>
    <property type="match status" value="1"/>
</dbReference>
<evidence type="ECO:0000256" key="3">
    <source>
        <dbReference type="ARBA" id="ARBA00023163"/>
    </source>
</evidence>
<evidence type="ECO:0000313" key="7">
    <source>
        <dbReference type="Proteomes" id="UP001589748"/>
    </source>
</evidence>
<comment type="caution">
    <text evidence="6">The sequence shown here is derived from an EMBL/GenBank/DDBJ whole genome shotgun (WGS) entry which is preliminary data.</text>
</comment>
<reference evidence="6 7" key="1">
    <citation type="submission" date="2024-09" db="EMBL/GenBank/DDBJ databases">
        <authorList>
            <person name="Sun Q."/>
            <person name="Mori K."/>
        </authorList>
    </citation>
    <scope>NUCLEOTIDE SEQUENCE [LARGE SCALE GENOMIC DNA]</scope>
    <source>
        <strain evidence="6 7">TISTR 1856</strain>
    </source>
</reference>
<dbReference type="InterPro" id="IPR036390">
    <property type="entry name" value="WH_DNA-bd_sf"/>
</dbReference>
<gene>
    <name evidence="6" type="ORF">ACFFVI_17550</name>
</gene>
<dbReference type="Proteomes" id="UP001589748">
    <property type="component" value="Unassembled WGS sequence"/>
</dbReference>
<dbReference type="SUPFAM" id="SSF46785">
    <property type="entry name" value="Winged helix' DNA-binding domain"/>
    <property type="match status" value="1"/>
</dbReference>
<name>A0ABV5LXE6_9ACTN</name>
<dbReference type="PROSITE" id="PS50949">
    <property type="entry name" value="HTH_GNTR"/>
    <property type="match status" value="1"/>
</dbReference>
<keyword evidence="7" id="KW-1185">Reference proteome</keyword>
<accession>A0ABV5LXE6</accession>
<dbReference type="Gene3D" id="1.20.120.530">
    <property type="entry name" value="GntR ligand-binding domain-like"/>
    <property type="match status" value="1"/>
</dbReference>
<dbReference type="InterPro" id="IPR000524">
    <property type="entry name" value="Tscrpt_reg_HTH_GntR"/>
</dbReference>
<dbReference type="RefSeq" id="WP_380140301.1">
    <property type="nucleotide sequence ID" value="NZ_JBHLUI010000013.1"/>
</dbReference>
<dbReference type="InterPro" id="IPR011711">
    <property type="entry name" value="GntR_C"/>
</dbReference>
<proteinExistence type="predicted"/>
<dbReference type="EMBL" id="JBHMDM010000011">
    <property type="protein sequence ID" value="MFB9378770.1"/>
    <property type="molecule type" value="Genomic_DNA"/>
</dbReference>
<dbReference type="PANTHER" id="PTHR43537:SF45">
    <property type="entry name" value="GNTR FAMILY REGULATORY PROTEIN"/>
    <property type="match status" value="1"/>
</dbReference>
<evidence type="ECO:0000256" key="4">
    <source>
        <dbReference type="SAM" id="MobiDB-lite"/>
    </source>
</evidence>
<dbReference type="Pfam" id="PF07729">
    <property type="entry name" value="FCD"/>
    <property type="match status" value="1"/>
</dbReference>
<protein>
    <submittedName>
        <fullName evidence="6">GntR family transcriptional regulator</fullName>
    </submittedName>
</protein>
<organism evidence="6 7">
    <name type="scientific">Kineococcus gynurae</name>
    <dbReference type="NCBI Taxonomy" id="452979"/>
    <lineage>
        <taxon>Bacteria</taxon>
        <taxon>Bacillati</taxon>
        <taxon>Actinomycetota</taxon>
        <taxon>Actinomycetes</taxon>
        <taxon>Kineosporiales</taxon>
        <taxon>Kineosporiaceae</taxon>
        <taxon>Kineococcus</taxon>
    </lineage>
</organism>
<dbReference type="InterPro" id="IPR008920">
    <property type="entry name" value="TF_FadR/GntR_C"/>
</dbReference>
<sequence length="253" mass="26746">MVDRGGSGIPAVPSRASLTDAVHESLLGWLMDGNVRPGQSLSIDGLARDLGVSPTPVREALARLEPSGLVERVALRGYRAARMLTVEEMHALMDARVLIECRSSAVLAGSVTPATVERLQDTVRRQRGAGRGPDFAQYRDYHVADSEFHRVLNEAAGNPFLAAAFEGLNGQLQRFRLRLHPHHGVTDAEAAVAEHVAILDAVEAGDPGAAEAAMRAHLEAVRERAAAEVAEVGGAAQPAAGVPPSSAGRNRAR</sequence>
<dbReference type="SUPFAM" id="SSF48008">
    <property type="entry name" value="GntR ligand-binding domain-like"/>
    <property type="match status" value="1"/>
</dbReference>
<evidence type="ECO:0000259" key="5">
    <source>
        <dbReference type="PROSITE" id="PS50949"/>
    </source>
</evidence>
<dbReference type="SMART" id="SM00345">
    <property type="entry name" value="HTH_GNTR"/>
    <property type="match status" value="1"/>
</dbReference>
<feature type="domain" description="HTH gntR-type" evidence="5">
    <location>
        <begin position="16"/>
        <end position="83"/>
    </location>
</feature>
<evidence type="ECO:0000256" key="2">
    <source>
        <dbReference type="ARBA" id="ARBA00023125"/>
    </source>
</evidence>
<keyword evidence="1" id="KW-0805">Transcription regulation</keyword>
<dbReference type="SMART" id="SM00895">
    <property type="entry name" value="FCD"/>
    <property type="match status" value="1"/>
</dbReference>
<feature type="region of interest" description="Disordered" evidence="4">
    <location>
        <begin position="232"/>
        <end position="253"/>
    </location>
</feature>
<dbReference type="PANTHER" id="PTHR43537">
    <property type="entry name" value="TRANSCRIPTIONAL REGULATOR, GNTR FAMILY"/>
    <property type="match status" value="1"/>
</dbReference>
<dbReference type="Gene3D" id="1.10.10.10">
    <property type="entry name" value="Winged helix-like DNA-binding domain superfamily/Winged helix DNA-binding domain"/>
    <property type="match status" value="1"/>
</dbReference>
<evidence type="ECO:0000256" key="1">
    <source>
        <dbReference type="ARBA" id="ARBA00023015"/>
    </source>
</evidence>